<evidence type="ECO:0000259" key="5">
    <source>
        <dbReference type="PROSITE" id="PS01031"/>
    </source>
</evidence>
<dbReference type="SMR" id="A0A803KNB6"/>
<evidence type="ECO:0000313" key="6">
    <source>
        <dbReference type="EnsemblPlants" id="AUR62000522-RA:cds"/>
    </source>
</evidence>
<dbReference type="Proteomes" id="UP000596660">
    <property type="component" value="Unplaced"/>
</dbReference>
<evidence type="ECO:0000313" key="7">
    <source>
        <dbReference type="Proteomes" id="UP000596660"/>
    </source>
</evidence>
<proteinExistence type="inferred from homology"/>
<dbReference type="CDD" id="cd06464">
    <property type="entry name" value="ACD_sHsps-like"/>
    <property type="match status" value="1"/>
</dbReference>
<accession>A0A803KNB6</accession>
<dbReference type="Gramene" id="AUR62000522-RA">
    <property type="protein sequence ID" value="AUR62000522-RA:cds"/>
    <property type="gene ID" value="AUR62000522"/>
</dbReference>
<dbReference type="Gene3D" id="2.60.40.790">
    <property type="match status" value="1"/>
</dbReference>
<evidence type="ECO:0000256" key="3">
    <source>
        <dbReference type="RuleBase" id="RU003616"/>
    </source>
</evidence>
<sequence>MASTLLTCSAASTLVSNRASSSPLPNGLGPRSTAPSLIIKTPSSRPSMVVRAQQAGSGTPRRIEPISSEQQIPKKVALLETSPYGKYSTPSTALLSYTVRTPWNTSEDEHEIKMWFDMPGLAGENIEVEVVDDLLYIKGDGGVDAFGNKILSPFDSRVQLPHNSWKEEITAVFKNGVLYITVPKITKFEHKVIHVPVRSIS</sequence>
<feature type="domain" description="SHSP" evidence="5">
    <location>
        <begin position="94"/>
        <end position="198"/>
    </location>
</feature>
<feature type="region of interest" description="Disordered" evidence="4">
    <location>
        <begin position="16"/>
        <end position="35"/>
    </location>
</feature>
<keyword evidence="7" id="KW-1185">Reference proteome</keyword>
<dbReference type="PROSITE" id="PS01031">
    <property type="entry name" value="SHSP"/>
    <property type="match status" value="1"/>
</dbReference>
<name>A0A803KNB6_CHEQI</name>
<protein>
    <recommendedName>
        <fullName evidence="5">SHSP domain-containing protein</fullName>
    </recommendedName>
</protein>
<evidence type="ECO:0000256" key="4">
    <source>
        <dbReference type="SAM" id="MobiDB-lite"/>
    </source>
</evidence>
<dbReference type="PANTHER" id="PTHR46733:SF4">
    <property type="entry name" value="HEAT SHOCK PROTEIN 21, CHLOROPLASTIC"/>
    <property type="match status" value="1"/>
</dbReference>
<comment type="similarity">
    <text evidence="2 3">Belongs to the small heat shock protein (HSP20) family.</text>
</comment>
<evidence type="ECO:0000256" key="2">
    <source>
        <dbReference type="PROSITE-ProRule" id="PRU00285"/>
    </source>
</evidence>
<evidence type="ECO:0000256" key="1">
    <source>
        <dbReference type="ARBA" id="ARBA00023016"/>
    </source>
</evidence>
<dbReference type="InterPro" id="IPR008978">
    <property type="entry name" value="HSP20-like_chaperone"/>
</dbReference>
<organism evidence="6 7">
    <name type="scientific">Chenopodium quinoa</name>
    <name type="common">Quinoa</name>
    <dbReference type="NCBI Taxonomy" id="63459"/>
    <lineage>
        <taxon>Eukaryota</taxon>
        <taxon>Viridiplantae</taxon>
        <taxon>Streptophyta</taxon>
        <taxon>Embryophyta</taxon>
        <taxon>Tracheophyta</taxon>
        <taxon>Spermatophyta</taxon>
        <taxon>Magnoliopsida</taxon>
        <taxon>eudicotyledons</taxon>
        <taxon>Gunneridae</taxon>
        <taxon>Pentapetalae</taxon>
        <taxon>Caryophyllales</taxon>
        <taxon>Chenopodiaceae</taxon>
        <taxon>Chenopodioideae</taxon>
        <taxon>Atripliceae</taxon>
        <taxon>Chenopodium</taxon>
    </lineage>
</organism>
<dbReference type="InterPro" id="IPR044587">
    <property type="entry name" value="HSP21-like"/>
</dbReference>
<reference evidence="6" key="2">
    <citation type="submission" date="2021-03" db="UniProtKB">
        <authorList>
            <consortium name="EnsemblPlants"/>
        </authorList>
    </citation>
    <scope>IDENTIFICATION</scope>
</reference>
<reference evidence="6" key="1">
    <citation type="journal article" date="2017" name="Nature">
        <title>The genome of Chenopodium quinoa.</title>
        <authorList>
            <person name="Jarvis D.E."/>
            <person name="Ho Y.S."/>
            <person name="Lightfoot D.J."/>
            <person name="Schmoeckel S.M."/>
            <person name="Li B."/>
            <person name="Borm T.J.A."/>
            <person name="Ohyanagi H."/>
            <person name="Mineta K."/>
            <person name="Michell C.T."/>
            <person name="Saber N."/>
            <person name="Kharbatia N.M."/>
            <person name="Rupper R.R."/>
            <person name="Sharp A.R."/>
            <person name="Dally N."/>
            <person name="Boughton B.A."/>
            <person name="Woo Y.H."/>
            <person name="Gao G."/>
            <person name="Schijlen E.G.W.M."/>
            <person name="Guo X."/>
            <person name="Momin A.A."/>
            <person name="Negrao S."/>
            <person name="Al-Babili S."/>
            <person name="Gehring C."/>
            <person name="Roessner U."/>
            <person name="Jung C."/>
            <person name="Murphy K."/>
            <person name="Arold S.T."/>
            <person name="Gojobori T."/>
            <person name="van der Linden C.G."/>
            <person name="van Loo E.N."/>
            <person name="Jellen E.N."/>
            <person name="Maughan P.J."/>
            <person name="Tester M."/>
        </authorList>
    </citation>
    <scope>NUCLEOTIDE SEQUENCE [LARGE SCALE GENOMIC DNA]</scope>
    <source>
        <strain evidence="6">cv. PI 614886</strain>
    </source>
</reference>
<dbReference type="GO" id="GO:0009408">
    <property type="term" value="P:response to heat"/>
    <property type="evidence" value="ECO:0007669"/>
    <property type="project" value="InterPro"/>
</dbReference>
<dbReference type="EnsemblPlants" id="AUR62000522-RA">
    <property type="protein sequence ID" value="AUR62000522-RA:cds"/>
    <property type="gene ID" value="AUR62000522"/>
</dbReference>
<dbReference type="InterPro" id="IPR002068">
    <property type="entry name" value="A-crystallin/Hsp20_dom"/>
</dbReference>
<dbReference type="AlphaFoldDB" id="A0A803KNB6"/>
<dbReference type="Pfam" id="PF00011">
    <property type="entry name" value="HSP20"/>
    <property type="match status" value="1"/>
</dbReference>
<keyword evidence="1" id="KW-0346">Stress response</keyword>
<dbReference type="PANTHER" id="PTHR46733">
    <property type="entry name" value="26.5 KDA HEAT SHOCK PROTEIN, MITOCHONDRIAL"/>
    <property type="match status" value="1"/>
</dbReference>
<dbReference type="SUPFAM" id="SSF49764">
    <property type="entry name" value="HSP20-like chaperones"/>
    <property type="match status" value="1"/>
</dbReference>